<dbReference type="RefSeq" id="WP_109270215.1">
    <property type="nucleotide sequence ID" value="NZ_QFFF01000001.1"/>
</dbReference>
<protein>
    <submittedName>
        <fullName evidence="3">Uncharacterized protein</fullName>
    </submittedName>
</protein>
<keyword evidence="2" id="KW-0732">Signal</keyword>
<proteinExistence type="predicted"/>
<keyword evidence="1" id="KW-0472">Membrane</keyword>
<reference evidence="3 4" key="1">
    <citation type="submission" date="2018-05" db="EMBL/GenBank/DDBJ databases">
        <title>Genome of Sphingosinicella humi QZX222.</title>
        <authorList>
            <person name="Qiao Z."/>
            <person name="Wang G."/>
        </authorList>
    </citation>
    <scope>NUCLEOTIDE SEQUENCE [LARGE SCALE GENOMIC DNA]</scope>
    <source>
        <strain evidence="3 4">QZX222</strain>
    </source>
</reference>
<evidence type="ECO:0000313" key="4">
    <source>
        <dbReference type="Proteomes" id="UP000245916"/>
    </source>
</evidence>
<accession>A0A2U2J159</accession>
<gene>
    <name evidence="3" type="ORF">DF286_03730</name>
</gene>
<feature type="chain" id="PRO_5015606755" evidence="2">
    <location>
        <begin position="25"/>
        <end position="78"/>
    </location>
</feature>
<sequence length="78" mass="7792">MVLRKTGIVAGAIACLATSLPAMAQASGTPAPQPITERVNGQAQLMDGFAAHWIVLAAIALGVVVLVVSDGGEDPVSP</sequence>
<feature type="transmembrane region" description="Helical" evidence="1">
    <location>
        <begin position="50"/>
        <end position="68"/>
    </location>
</feature>
<dbReference type="AlphaFoldDB" id="A0A2U2J159"/>
<dbReference type="Proteomes" id="UP000245916">
    <property type="component" value="Unassembled WGS sequence"/>
</dbReference>
<evidence type="ECO:0000256" key="1">
    <source>
        <dbReference type="SAM" id="Phobius"/>
    </source>
</evidence>
<feature type="signal peptide" evidence="2">
    <location>
        <begin position="1"/>
        <end position="24"/>
    </location>
</feature>
<keyword evidence="1" id="KW-1133">Transmembrane helix</keyword>
<keyword evidence="4" id="KW-1185">Reference proteome</keyword>
<evidence type="ECO:0000256" key="2">
    <source>
        <dbReference type="SAM" id="SignalP"/>
    </source>
</evidence>
<keyword evidence="1" id="KW-0812">Transmembrane</keyword>
<comment type="caution">
    <text evidence="3">The sequence shown here is derived from an EMBL/GenBank/DDBJ whole genome shotgun (WGS) entry which is preliminary data.</text>
</comment>
<dbReference type="EMBL" id="QFFF01000001">
    <property type="protein sequence ID" value="PWG02075.1"/>
    <property type="molecule type" value="Genomic_DNA"/>
</dbReference>
<evidence type="ECO:0000313" key="3">
    <source>
        <dbReference type="EMBL" id="PWG02075.1"/>
    </source>
</evidence>
<organism evidence="3 4">
    <name type="scientific">Allosphingosinicella humi</name>
    <dbReference type="NCBI Taxonomy" id="2068657"/>
    <lineage>
        <taxon>Bacteria</taxon>
        <taxon>Pseudomonadati</taxon>
        <taxon>Pseudomonadota</taxon>
        <taxon>Alphaproteobacteria</taxon>
        <taxon>Sphingomonadales</taxon>
        <taxon>Sphingomonadaceae</taxon>
        <taxon>Allosphingosinicella</taxon>
    </lineage>
</organism>
<name>A0A2U2J159_9SPHN</name>